<dbReference type="EMBL" id="BONW01000004">
    <property type="protein sequence ID" value="GIG86304.1"/>
    <property type="molecule type" value="Genomic_DNA"/>
</dbReference>
<feature type="transmembrane region" description="Helical" evidence="8">
    <location>
        <begin position="326"/>
        <end position="348"/>
    </location>
</feature>
<dbReference type="PANTHER" id="PTHR30572">
    <property type="entry name" value="MEMBRANE COMPONENT OF TRANSPORTER-RELATED"/>
    <property type="match status" value="1"/>
</dbReference>
<comment type="caution">
    <text evidence="10">The sequence shown here is derived from an EMBL/GenBank/DDBJ whole genome shotgun (WGS) entry which is preliminary data.</text>
</comment>
<sequence>MIAVALRTLAARRTSFVGSFVALALGVALFATAGLTLAAVLDGPAEPPRWYPHSPVVVAGPDGAGVTAEDPDGPPANSGLPPGERGFVPADAAATLRTLPGVTDVVVDYAGYAAFADGSGKVDAPVAAGGGAAGGTEAHPWAASLLHPYRMVAGGPPVADDQVVLTAPTGRRPGDPVVVATVDGPRRFTVSGIVETTAGPALYVTEATAVRLARGRVAAVALLAVPDTDAEALTGRVATALADRHPQLRVLTGDDRRSAEPDPDAGLLVATASLVGSTAGLAGFVCVVVVAGTFAFTVAQRRREFALLRTAGATPRQVRRLVLGEAALVGALAGAAGCGLSPVLAPLFARWLTDNGLAPAGFTARTAWWPLVVAFGLGLLVAVAGAGTAARRAARVRPVEALHAATVEPGGSGVVRWVCGLGCLGGVVPMLPFLSTPEGAAYLLVVVMLLVGGCALLLPVLVRPVGRLLTPGRGPIAVLARAGVRTESRRYASTIAPVLVTVGLAGGALAGTGTISAAGAASLRDQLTAPLLVVPAGAARLPETAGPAAGGVPGVTAAVRAKATGVFDAGRNGTLRQRTAWYVDGPAAGRALRLPVVDGSLDGLAGETVAVSARLAGSSGWTVGDRAELWLGDGTRASLRVVAVLDDRLGLPDALLPWSLATAHTSVPLPDSVYLGLAPGADPAAVEAAVAPLGGTVTDTADHLAVLDEEFDRLSRLSLLAILGMALVYTAISIANTALMATTGRVRELRTLRLAGATRRQILGLVGREAVTVGVAGAVFGALVTGASLLAVRVALAGYADTVPIQVPWSVLLVAVASGSVLTCAASVAPAAVALRHR</sequence>
<feature type="region of interest" description="Disordered" evidence="7">
    <location>
        <begin position="61"/>
        <end position="83"/>
    </location>
</feature>
<name>A0ABQ4DV17_9ACTN</name>
<feature type="transmembrane region" description="Helical" evidence="8">
    <location>
        <begin position="717"/>
        <end position="741"/>
    </location>
</feature>
<keyword evidence="3 8" id="KW-0812">Transmembrane</keyword>
<evidence type="ECO:0000256" key="8">
    <source>
        <dbReference type="SAM" id="Phobius"/>
    </source>
</evidence>
<comment type="subcellular location">
    <subcellularLocation>
        <location evidence="1">Cell membrane</location>
        <topology evidence="1">Multi-pass membrane protein</topology>
    </subcellularLocation>
</comment>
<dbReference type="Pfam" id="PF02687">
    <property type="entry name" value="FtsX"/>
    <property type="match status" value="2"/>
</dbReference>
<organism evidence="10 11">
    <name type="scientific">Plantactinospora endophytica</name>
    <dbReference type="NCBI Taxonomy" id="673535"/>
    <lineage>
        <taxon>Bacteria</taxon>
        <taxon>Bacillati</taxon>
        <taxon>Actinomycetota</taxon>
        <taxon>Actinomycetes</taxon>
        <taxon>Micromonosporales</taxon>
        <taxon>Micromonosporaceae</taxon>
        <taxon>Plantactinospora</taxon>
    </lineage>
</organism>
<feature type="transmembrane region" description="Helical" evidence="8">
    <location>
        <begin position="762"/>
        <end position="791"/>
    </location>
</feature>
<feature type="transmembrane region" description="Helical" evidence="8">
    <location>
        <begin position="279"/>
        <end position="299"/>
    </location>
</feature>
<proteinExistence type="inferred from homology"/>
<evidence type="ECO:0000259" key="9">
    <source>
        <dbReference type="Pfam" id="PF02687"/>
    </source>
</evidence>
<evidence type="ECO:0000313" key="10">
    <source>
        <dbReference type="EMBL" id="GIG86304.1"/>
    </source>
</evidence>
<feature type="domain" description="ABC3 transporter permease C-terminal" evidence="9">
    <location>
        <begin position="279"/>
        <end position="396"/>
    </location>
</feature>
<feature type="transmembrane region" description="Helical" evidence="8">
    <location>
        <begin position="440"/>
        <end position="462"/>
    </location>
</feature>
<gene>
    <name evidence="10" type="ORF">Pen02_12400</name>
</gene>
<evidence type="ECO:0000256" key="5">
    <source>
        <dbReference type="ARBA" id="ARBA00023136"/>
    </source>
</evidence>
<comment type="similarity">
    <text evidence="6">Belongs to the ABC-4 integral membrane protein family.</text>
</comment>
<dbReference type="InterPro" id="IPR003838">
    <property type="entry name" value="ABC3_permease_C"/>
</dbReference>
<accession>A0ABQ4DV17</accession>
<keyword evidence="4 8" id="KW-1133">Transmembrane helix</keyword>
<evidence type="ECO:0000256" key="4">
    <source>
        <dbReference type="ARBA" id="ARBA00022989"/>
    </source>
</evidence>
<reference evidence="10 11" key="1">
    <citation type="submission" date="2021-01" db="EMBL/GenBank/DDBJ databases">
        <title>Whole genome shotgun sequence of Plantactinospora endophytica NBRC 110450.</title>
        <authorList>
            <person name="Komaki H."/>
            <person name="Tamura T."/>
        </authorList>
    </citation>
    <scope>NUCLEOTIDE SEQUENCE [LARGE SCALE GENOMIC DNA]</scope>
    <source>
        <strain evidence="10 11">NBRC 110450</strain>
    </source>
</reference>
<evidence type="ECO:0000256" key="6">
    <source>
        <dbReference type="ARBA" id="ARBA00038076"/>
    </source>
</evidence>
<dbReference type="InterPro" id="IPR050250">
    <property type="entry name" value="Macrolide_Exporter_MacB"/>
</dbReference>
<evidence type="ECO:0000256" key="7">
    <source>
        <dbReference type="SAM" id="MobiDB-lite"/>
    </source>
</evidence>
<feature type="domain" description="ABC3 transporter permease C-terminal" evidence="9">
    <location>
        <begin position="721"/>
        <end position="836"/>
    </location>
</feature>
<dbReference type="RefSeq" id="WP_203864946.1">
    <property type="nucleotide sequence ID" value="NZ_BONW01000004.1"/>
</dbReference>
<dbReference type="Proteomes" id="UP000646749">
    <property type="component" value="Unassembled WGS sequence"/>
</dbReference>
<feature type="transmembrane region" description="Helical" evidence="8">
    <location>
        <begin position="811"/>
        <end position="835"/>
    </location>
</feature>
<keyword evidence="11" id="KW-1185">Reference proteome</keyword>
<feature type="transmembrane region" description="Helical" evidence="8">
    <location>
        <begin position="368"/>
        <end position="390"/>
    </location>
</feature>
<keyword evidence="2" id="KW-1003">Cell membrane</keyword>
<evidence type="ECO:0000256" key="3">
    <source>
        <dbReference type="ARBA" id="ARBA00022692"/>
    </source>
</evidence>
<evidence type="ECO:0000256" key="2">
    <source>
        <dbReference type="ARBA" id="ARBA00022475"/>
    </source>
</evidence>
<evidence type="ECO:0000313" key="11">
    <source>
        <dbReference type="Proteomes" id="UP000646749"/>
    </source>
</evidence>
<keyword evidence="5 8" id="KW-0472">Membrane</keyword>
<feature type="transmembrane region" description="Helical" evidence="8">
    <location>
        <begin position="414"/>
        <end position="434"/>
    </location>
</feature>
<dbReference type="PANTHER" id="PTHR30572:SF4">
    <property type="entry name" value="ABC TRANSPORTER PERMEASE YTRF"/>
    <property type="match status" value="1"/>
</dbReference>
<evidence type="ECO:0000256" key="1">
    <source>
        <dbReference type="ARBA" id="ARBA00004651"/>
    </source>
</evidence>
<protein>
    <recommendedName>
        <fullName evidence="9">ABC3 transporter permease C-terminal domain-containing protein</fullName>
    </recommendedName>
</protein>
<feature type="transmembrane region" description="Helical" evidence="8">
    <location>
        <begin position="491"/>
        <end position="510"/>
    </location>
</feature>